<dbReference type="Gene3D" id="3.60.10.10">
    <property type="entry name" value="Endonuclease/exonuclease/phosphatase"/>
    <property type="match status" value="1"/>
</dbReference>
<name>A0ABX5ZZZ7_STRTE</name>
<dbReference type="RefSeq" id="WP_150157568.1">
    <property type="nucleotide sequence ID" value="NZ_CP043960.1"/>
</dbReference>
<sequence length="105" mass="11268">MSTDSWAPELVPAPAPVGAVDLGRQDIFYWLHTNSGTTNDGRVNLAIASRTRVAPQDLHVIEPADYDPVLGISYSRPALGITVGGVGYFTIHARATIRAKTHPNC</sequence>
<geneLocation type="plasmid" evidence="1 2">
    <name>unnamed1</name>
</geneLocation>
<dbReference type="EMBL" id="CP043960">
    <property type="protein sequence ID" value="QER90277.1"/>
    <property type="molecule type" value="Genomic_DNA"/>
</dbReference>
<protein>
    <submittedName>
        <fullName evidence="1">Uncharacterized protein</fullName>
    </submittedName>
</protein>
<keyword evidence="2" id="KW-1185">Reference proteome</keyword>
<organism evidence="1 2">
    <name type="scientific">Streptomyces tendae</name>
    <dbReference type="NCBI Taxonomy" id="1932"/>
    <lineage>
        <taxon>Bacteria</taxon>
        <taxon>Bacillati</taxon>
        <taxon>Actinomycetota</taxon>
        <taxon>Actinomycetes</taxon>
        <taxon>Kitasatosporales</taxon>
        <taxon>Streptomycetaceae</taxon>
        <taxon>Streptomyces</taxon>
    </lineage>
</organism>
<accession>A0ABX5ZZZ7</accession>
<proteinExistence type="predicted"/>
<dbReference type="InterPro" id="IPR036691">
    <property type="entry name" value="Endo/exonu/phosph_ase_sf"/>
</dbReference>
<gene>
    <name evidence="1" type="ORF">F3L20_31670</name>
</gene>
<evidence type="ECO:0000313" key="2">
    <source>
        <dbReference type="Proteomes" id="UP000324308"/>
    </source>
</evidence>
<dbReference type="Proteomes" id="UP000324308">
    <property type="component" value="Plasmid unnamed1"/>
</dbReference>
<reference evidence="1 2" key="1">
    <citation type="submission" date="2019-09" db="EMBL/GenBank/DDBJ databases">
        <title>Draft genome sequence of the Ebosin-producing strain Streptomyces sp. 139.</title>
        <authorList>
            <person name="Ai L."/>
            <person name="Geng M."/>
            <person name="Ma M."/>
            <person name="Bai L."/>
        </authorList>
    </citation>
    <scope>NUCLEOTIDE SEQUENCE [LARGE SCALE GENOMIC DNA]</scope>
    <source>
        <strain evidence="1 2">139</strain>
        <plasmid evidence="1 2">unnamed1</plasmid>
    </source>
</reference>
<keyword evidence="1" id="KW-0614">Plasmid</keyword>
<evidence type="ECO:0000313" key="1">
    <source>
        <dbReference type="EMBL" id="QER90277.1"/>
    </source>
</evidence>